<evidence type="ECO:0000313" key="3">
    <source>
        <dbReference type="RefSeq" id="XP_026194172.1"/>
    </source>
</evidence>
<keyword evidence="2" id="KW-1185">Reference proteome</keyword>
<gene>
    <name evidence="3" type="primary">LOC34619813</name>
</gene>
<evidence type="ECO:0000313" key="2">
    <source>
        <dbReference type="Proteomes" id="UP000515125"/>
    </source>
</evidence>
<dbReference type="RefSeq" id="XP_026194172.1">
    <property type="nucleotide sequence ID" value="XM_026338387.1"/>
</dbReference>
<sequence>MYCDSDVQSLQSTPHTIDTYGQGAVFWGGSPVAAQTAAAAALHRAASTAGRCPTESRGAASTAGRCPTESRGAASTAGRCPTESRGAASTAARCPTESRGAASTAAARCPTESRGAASTAAAAPRRLSTGGSEGTDAGVSHRGSIAALREAADSAVSQEDWQAEFDALRQSLDTFNKGEPPRESVYPIEDKGPAACAPWRTTLVIEAIDCGTGGCAVCLPVSAATALRRDAHSQTLRLLSGSKALPRFVSPPIVLPRRMRRLQFHLFRRTPCRQLLKQSTAWKDTGELLASRTVAIPEGPSCAVKCIFG</sequence>
<accession>A0A6P6S399</accession>
<organism evidence="2 3">
    <name type="scientific">Cyclospora cayetanensis</name>
    <dbReference type="NCBI Taxonomy" id="88456"/>
    <lineage>
        <taxon>Eukaryota</taxon>
        <taxon>Sar</taxon>
        <taxon>Alveolata</taxon>
        <taxon>Apicomplexa</taxon>
        <taxon>Conoidasida</taxon>
        <taxon>Coccidia</taxon>
        <taxon>Eucoccidiorida</taxon>
        <taxon>Eimeriorina</taxon>
        <taxon>Eimeriidae</taxon>
        <taxon>Cyclospora</taxon>
    </lineage>
</organism>
<name>A0A6P6S399_9EIME</name>
<protein>
    <submittedName>
        <fullName evidence="3">Uncharacterized protein LOC34619813</fullName>
    </submittedName>
</protein>
<feature type="region of interest" description="Disordered" evidence="1">
    <location>
        <begin position="48"/>
        <end position="139"/>
    </location>
</feature>
<evidence type="ECO:0000256" key="1">
    <source>
        <dbReference type="SAM" id="MobiDB-lite"/>
    </source>
</evidence>
<proteinExistence type="predicted"/>
<dbReference type="Proteomes" id="UP000515125">
    <property type="component" value="Unplaced"/>
</dbReference>
<dbReference type="AlphaFoldDB" id="A0A6P6S399"/>
<dbReference type="OrthoDB" id="10680143at2759"/>
<dbReference type="GeneID" id="34619813"/>
<reference evidence="3" key="1">
    <citation type="submission" date="2025-08" db="UniProtKB">
        <authorList>
            <consortium name="RefSeq"/>
        </authorList>
    </citation>
    <scope>IDENTIFICATION</scope>
</reference>
<feature type="compositionally biased region" description="Low complexity" evidence="1">
    <location>
        <begin position="112"/>
        <end position="129"/>
    </location>
</feature>